<dbReference type="FunFam" id="1.10.150.50:FF:000017">
    <property type="entry name" value="Liprin-beta-1 isoform 1"/>
    <property type="match status" value="1"/>
</dbReference>
<keyword evidence="4 6" id="KW-0175">Coiled coil</keyword>
<evidence type="ECO:0000256" key="6">
    <source>
        <dbReference type="SAM" id="Coils"/>
    </source>
</evidence>
<dbReference type="InterPro" id="IPR013761">
    <property type="entry name" value="SAM/pointed_sf"/>
</dbReference>
<dbReference type="GeneTree" id="ENSGT01050000244951"/>
<dbReference type="CDD" id="cd09566">
    <property type="entry name" value="SAM_liprin-beta1_2_repeat2"/>
    <property type="match status" value="1"/>
</dbReference>
<accession>A0A803Y4J7</accession>
<keyword evidence="10" id="KW-1185">Reference proteome</keyword>
<dbReference type="PANTHER" id="PTHR12587">
    <property type="entry name" value="LAR INTERACTING PROTEIN LIP -RELATED PROTEIN"/>
    <property type="match status" value="1"/>
</dbReference>
<feature type="domain" description="SAM" evidence="8">
    <location>
        <begin position="478"/>
        <end position="536"/>
    </location>
</feature>
<evidence type="ECO:0000256" key="5">
    <source>
        <dbReference type="ARBA" id="ARBA00060046"/>
    </source>
</evidence>
<dbReference type="Ensembl" id="ENSMGAT00000033575.1">
    <property type="protein sequence ID" value="ENSMGAP00000026694.1"/>
    <property type="gene ID" value="ENSMGAG00000005234.3"/>
</dbReference>
<reference evidence="9 10" key="1">
    <citation type="journal article" date="2010" name="PLoS Biol.">
        <title>Multi-platform next-generation sequencing of the domestic turkey (Meleagris gallopavo): genome assembly and analysis.</title>
        <authorList>
            <person name="Dalloul R.A."/>
            <person name="Long J.A."/>
            <person name="Zimin A.V."/>
            <person name="Aslam L."/>
            <person name="Beal K."/>
            <person name="Blomberg L.A."/>
            <person name="Bouffard P."/>
            <person name="Burt D.W."/>
            <person name="Crasta O."/>
            <person name="Crooijmans R.P."/>
            <person name="Cooper K."/>
            <person name="Coulombe R.A."/>
            <person name="De S."/>
            <person name="Delany M.E."/>
            <person name="Dodgson J.B."/>
            <person name="Dong J.J."/>
            <person name="Evans C."/>
            <person name="Frederickson K.M."/>
            <person name="Flicek P."/>
            <person name="Florea L."/>
            <person name="Folkerts O."/>
            <person name="Groenen M.A."/>
            <person name="Harkins T.T."/>
            <person name="Herrero J."/>
            <person name="Hoffmann S."/>
            <person name="Megens H.J."/>
            <person name="Jiang A."/>
            <person name="de Jong P."/>
            <person name="Kaiser P."/>
            <person name="Kim H."/>
            <person name="Kim K.W."/>
            <person name="Kim S."/>
            <person name="Langenberger D."/>
            <person name="Lee M.K."/>
            <person name="Lee T."/>
            <person name="Mane S."/>
            <person name="Marcais G."/>
            <person name="Marz M."/>
            <person name="McElroy A.P."/>
            <person name="Modise T."/>
            <person name="Nefedov M."/>
            <person name="Notredame C."/>
            <person name="Paton I.R."/>
            <person name="Payne W.S."/>
            <person name="Pertea G."/>
            <person name="Prickett D."/>
            <person name="Puiu D."/>
            <person name="Qioa D."/>
            <person name="Raineri E."/>
            <person name="Ruffier M."/>
            <person name="Salzberg S.L."/>
            <person name="Schatz M.C."/>
            <person name="Scheuring C."/>
            <person name="Schmidt C.J."/>
            <person name="Schroeder S."/>
            <person name="Searle S.M."/>
            <person name="Smith E.J."/>
            <person name="Smith J."/>
            <person name="Sonstegard T.S."/>
            <person name="Stadler P.F."/>
            <person name="Tafer H."/>
            <person name="Tu Z.J."/>
            <person name="Van Tassell C.P."/>
            <person name="Vilella A.J."/>
            <person name="Williams K.P."/>
            <person name="Yorke J.A."/>
            <person name="Zhang L."/>
            <person name="Zhang H.B."/>
            <person name="Zhang X."/>
            <person name="Zhang Y."/>
            <person name="Reed K.M."/>
        </authorList>
    </citation>
    <scope>NUCLEOTIDE SEQUENCE [LARGE SCALE GENOMIC DNA]</scope>
</reference>
<dbReference type="Proteomes" id="UP000001645">
    <property type="component" value="Chromosome 5"/>
</dbReference>
<dbReference type="GO" id="GO:0007528">
    <property type="term" value="P:neuromuscular junction development"/>
    <property type="evidence" value="ECO:0007669"/>
    <property type="project" value="TreeGrafter"/>
</dbReference>
<organism evidence="9 10">
    <name type="scientific">Meleagris gallopavo</name>
    <name type="common">Wild turkey</name>
    <dbReference type="NCBI Taxonomy" id="9103"/>
    <lineage>
        <taxon>Eukaryota</taxon>
        <taxon>Metazoa</taxon>
        <taxon>Chordata</taxon>
        <taxon>Craniata</taxon>
        <taxon>Vertebrata</taxon>
        <taxon>Euteleostomi</taxon>
        <taxon>Archelosauria</taxon>
        <taxon>Archosauria</taxon>
        <taxon>Dinosauria</taxon>
        <taxon>Saurischia</taxon>
        <taxon>Theropoda</taxon>
        <taxon>Coelurosauria</taxon>
        <taxon>Aves</taxon>
        <taxon>Neognathae</taxon>
        <taxon>Galloanserae</taxon>
        <taxon>Galliformes</taxon>
        <taxon>Phasianidae</taxon>
        <taxon>Meleagridinae</taxon>
        <taxon>Meleagris</taxon>
    </lineage>
</organism>
<dbReference type="Pfam" id="PF00536">
    <property type="entry name" value="SAM_1"/>
    <property type="match status" value="2"/>
</dbReference>
<dbReference type="Pfam" id="PF26022">
    <property type="entry name" value="CC_Liprin_beta"/>
    <property type="match status" value="1"/>
</dbReference>
<feature type="coiled-coil region" evidence="6">
    <location>
        <begin position="72"/>
        <end position="151"/>
    </location>
</feature>
<evidence type="ECO:0000256" key="3">
    <source>
        <dbReference type="ARBA" id="ARBA00022737"/>
    </source>
</evidence>
<dbReference type="AlphaFoldDB" id="A0A803Y4J7"/>
<comment type="similarity">
    <text evidence="1">Belongs to the liprin family. Liprin-beta subfamily.</text>
</comment>
<comment type="function">
    <text evidence="5">May regulate the disassembly of focal adhesions. Did not bind receptor-like tyrosine phosphatases type 2A.</text>
</comment>
<dbReference type="GO" id="GO:0005829">
    <property type="term" value="C:cytosol"/>
    <property type="evidence" value="ECO:0007669"/>
    <property type="project" value="UniProtKB-ARBA"/>
</dbReference>
<evidence type="ECO:0000256" key="7">
    <source>
        <dbReference type="SAM" id="MobiDB-lite"/>
    </source>
</evidence>
<dbReference type="FunFam" id="1.10.150.50:FF:000007">
    <property type="entry name" value="Liprin-beta-1 isoform 1"/>
    <property type="match status" value="1"/>
</dbReference>
<dbReference type="InterPro" id="IPR001660">
    <property type="entry name" value="SAM"/>
</dbReference>
<evidence type="ECO:0000256" key="1">
    <source>
        <dbReference type="ARBA" id="ARBA00007547"/>
    </source>
</evidence>
<dbReference type="InterPro" id="IPR037617">
    <property type="entry name" value="LIPB1/2_SAM_1"/>
</dbReference>
<keyword evidence="3" id="KW-0677">Repeat</keyword>
<dbReference type="SMART" id="SM00454">
    <property type="entry name" value="SAM"/>
    <property type="match status" value="3"/>
</dbReference>
<dbReference type="InterPro" id="IPR058914">
    <property type="entry name" value="LIPB1/2_CC"/>
</dbReference>
<dbReference type="CDD" id="cd09569">
    <property type="entry name" value="SAM_liprin-beta1_2_repeat3"/>
    <property type="match status" value="1"/>
</dbReference>
<dbReference type="Bgee" id="ENSMGAG00000005234">
    <property type="expression patterns" value="Expressed in liver and 17 other cell types or tissues"/>
</dbReference>
<dbReference type="InterPro" id="IPR037618">
    <property type="entry name" value="LIPB1/2_SAM_2nd"/>
</dbReference>
<feature type="region of interest" description="Disordered" evidence="7">
    <location>
        <begin position="684"/>
        <end position="717"/>
    </location>
</feature>
<sequence>RLARLEGDKESLILQVSVLTDQVEAQGEKIRDLEICLEGHQLKLNATEEMLQQELLSRTSLETQKLDLMAEVSDLKIKLVGMEKEQSEYEEKQNKAEGLLQELRHLKIKVEELENERNQYEWKLKATKAEIAQLQEQLALKDAEIERLQCQLSRTSSHSEVAERDQEVQRLKIGMESLLAANEEKDRRIEELTLLLSQCRRVKEIMTAAQGSSDRIVSDGSEEELEATLRKLNVLNNPQGELFKAEVLSKDVLEAGSAANSSCLSWSLCCSRGNADKDLDLAKFLCLLVITESLEFDGISKGRETENMDGTVVSDDLSPLSLGMDSGPQSPLSLENRKSPKGIKKIWGKIRRTQSGNFPADDLGLAEFRRGGLRATAGPRLSRSKETKGQKSDYNAPFAQWSTERVCNWLEDFGLGQYVIFARQWVTSGHTLLTATPQDMEKEMGIKHPLHRKKLVLAIKSINTKQDEKSAQLDHIWVTRWLDDIGLPQYKDQFHESRVDGRMLQYLTVNDLLFLKVTSQLHHLSIKCAIHVLHINSFNPHCLRRRPVEESNVSPSEVVQWSNHRVMEWLRSVDLAEYAPNLRGSGVHGGLIILEPRFNGDTLAMLLNIPPQKTLLRRHLTTNFNVLIGPETQQEKRDITESTAYTPLTTTAKVRPKKLGFSHFGNLRKKKFDESKDYVCPMDTNPGATNGTQKNYTGYKGLSPLTDRELDQVGQTD</sequence>
<evidence type="ECO:0000313" key="10">
    <source>
        <dbReference type="Proteomes" id="UP000001645"/>
    </source>
</evidence>
<dbReference type="PANTHER" id="PTHR12587:SF18">
    <property type="entry name" value="LIPRIN-BETA-2"/>
    <property type="match status" value="1"/>
</dbReference>
<dbReference type="SUPFAM" id="SSF47769">
    <property type="entry name" value="SAM/Pointed domain"/>
    <property type="match status" value="3"/>
</dbReference>
<evidence type="ECO:0000256" key="2">
    <source>
        <dbReference type="ARBA" id="ARBA00022553"/>
    </source>
</evidence>
<dbReference type="Pfam" id="PF07647">
    <property type="entry name" value="SAM_2"/>
    <property type="match status" value="1"/>
</dbReference>
<dbReference type="GO" id="GO:0048786">
    <property type="term" value="C:presynaptic active zone"/>
    <property type="evidence" value="ECO:0007669"/>
    <property type="project" value="TreeGrafter"/>
</dbReference>
<reference evidence="9" key="3">
    <citation type="submission" date="2025-09" db="UniProtKB">
        <authorList>
            <consortium name="Ensembl"/>
        </authorList>
    </citation>
    <scope>IDENTIFICATION</scope>
</reference>
<dbReference type="CDD" id="cd09563">
    <property type="entry name" value="SAM_liprin-beta1_2_repeat1"/>
    <property type="match status" value="1"/>
</dbReference>
<keyword evidence="2" id="KW-0597">Phosphoprotein</keyword>
<reference evidence="9" key="2">
    <citation type="submission" date="2025-08" db="UniProtKB">
        <authorList>
            <consortium name="Ensembl"/>
        </authorList>
    </citation>
    <scope>IDENTIFICATION</scope>
</reference>
<evidence type="ECO:0000259" key="8">
    <source>
        <dbReference type="PROSITE" id="PS50105"/>
    </source>
</evidence>
<dbReference type="PROSITE" id="PS50105">
    <property type="entry name" value="SAM_DOMAIN"/>
    <property type="match status" value="3"/>
</dbReference>
<dbReference type="InterPro" id="IPR037619">
    <property type="entry name" value="LIPB1/2_SAM_3rd"/>
</dbReference>
<dbReference type="InterPro" id="IPR029515">
    <property type="entry name" value="Liprin"/>
</dbReference>
<dbReference type="Gene3D" id="1.10.150.50">
    <property type="entry name" value="Transcription Factor, Ets-1"/>
    <property type="match status" value="3"/>
</dbReference>
<protein>
    <recommendedName>
        <fullName evidence="8">SAM domain-containing protein</fullName>
    </recommendedName>
</protein>
<gene>
    <name evidence="9" type="primary">PPFIBP2</name>
</gene>
<evidence type="ECO:0000313" key="9">
    <source>
        <dbReference type="Ensembl" id="ENSMGAP00000026694.1"/>
    </source>
</evidence>
<feature type="domain" description="SAM" evidence="8">
    <location>
        <begin position="561"/>
        <end position="592"/>
    </location>
</feature>
<name>A0A803Y4J7_MELGA</name>
<feature type="compositionally biased region" description="Polar residues" evidence="7">
    <location>
        <begin position="686"/>
        <end position="696"/>
    </location>
</feature>
<proteinExistence type="inferred from homology"/>
<dbReference type="FunFam" id="1.10.150.50:FF:000005">
    <property type="entry name" value="Liprin-beta-1 isoform 1"/>
    <property type="match status" value="1"/>
</dbReference>
<evidence type="ECO:0000256" key="4">
    <source>
        <dbReference type="ARBA" id="ARBA00023054"/>
    </source>
</evidence>
<feature type="domain" description="SAM" evidence="8">
    <location>
        <begin position="401"/>
        <end position="465"/>
    </location>
</feature>